<feature type="transmembrane region" description="Helical" evidence="1">
    <location>
        <begin position="12"/>
        <end position="35"/>
    </location>
</feature>
<protein>
    <submittedName>
        <fullName evidence="2">Uncharacterized protein</fullName>
    </submittedName>
</protein>
<dbReference type="AlphaFoldDB" id="A0A1F5YPF0"/>
<name>A0A1F5YPF0_9BACT</name>
<accession>A0A1F5YPF0</accession>
<dbReference type="EMBL" id="MFJA01000077">
    <property type="protein sequence ID" value="OGG02081.1"/>
    <property type="molecule type" value="Genomic_DNA"/>
</dbReference>
<evidence type="ECO:0000256" key="1">
    <source>
        <dbReference type="SAM" id="Phobius"/>
    </source>
</evidence>
<gene>
    <name evidence="2" type="ORF">A2W14_04160</name>
</gene>
<evidence type="ECO:0000313" key="3">
    <source>
        <dbReference type="Proteomes" id="UP000176665"/>
    </source>
</evidence>
<evidence type="ECO:0000313" key="2">
    <source>
        <dbReference type="EMBL" id="OGG02081.1"/>
    </source>
</evidence>
<dbReference type="Proteomes" id="UP000176665">
    <property type="component" value="Unassembled WGS sequence"/>
</dbReference>
<sequence length="189" mass="20708">MDTRERRFGESLIQSSFIWIPGLGLVCFIGALAIFKPWENWFQGASNEPTRTLSAPAEEDISSTLIPEQAIETPQSTQMLLSEEPKSGLPVICIPIDSNHQTGYAAVKQLVDPLIENGIDLPNRIVYPDRSKPHLTIDRGNIPRIVQPGQEFCLPGKFNKHKILYEGGRGFSPSNGSKPVGYAGYGTGG</sequence>
<keyword evidence="1" id="KW-0472">Membrane</keyword>
<reference evidence="2 3" key="1">
    <citation type="journal article" date="2016" name="Nat. Commun.">
        <title>Thousands of microbial genomes shed light on interconnected biogeochemical processes in an aquifer system.</title>
        <authorList>
            <person name="Anantharaman K."/>
            <person name="Brown C.T."/>
            <person name="Hug L.A."/>
            <person name="Sharon I."/>
            <person name="Castelle C.J."/>
            <person name="Probst A.J."/>
            <person name="Thomas B.C."/>
            <person name="Singh A."/>
            <person name="Wilkins M.J."/>
            <person name="Karaoz U."/>
            <person name="Brodie E.L."/>
            <person name="Williams K.H."/>
            <person name="Hubbard S.S."/>
            <person name="Banfield J.F."/>
        </authorList>
    </citation>
    <scope>NUCLEOTIDE SEQUENCE [LARGE SCALE GENOMIC DNA]</scope>
</reference>
<organism evidence="2 3">
    <name type="scientific">Candidatus Gottesmanbacteria bacterium RBG_16_37_8</name>
    <dbReference type="NCBI Taxonomy" id="1798371"/>
    <lineage>
        <taxon>Bacteria</taxon>
        <taxon>Candidatus Gottesmaniibacteriota</taxon>
    </lineage>
</organism>
<dbReference type="STRING" id="1798371.A2W14_04160"/>
<keyword evidence="1" id="KW-1133">Transmembrane helix</keyword>
<proteinExistence type="predicted"/>
<comment type="caution">
    <text evidence="2">The sequence shown here is derived from an EMBL/GenBank/DDBJ whole genome shotgun (WGS) entry which is preliminary data.</text>
</comment>
<keyword evidence="1" id="KW-0812">Transmembrane</keyword>